<dbReference type="AlphaFoldDB" id="A0A0F9I8Y3"/>
<proteinExistence type="predicted"/>
<sequence>MKCPNCNHEWQFSGVRSKIEESVFRAAVEAAHGNVSQAARDLGMKTITAGVYARRLGINRTFNKHRPWLTNDMILDAYKTHKNIDIAAESLDIPESTFFSRLRDIAEYREMRRAKKNTKSQARSLEVARAMVESNGNMAGAAVLLGLSRERVRQLWNKSRDNQ</sequence>
<evidence type="ECO:0000313" key="1">
    <source>
        <dbReference type="EMBL" id="KKL90260.1"/>
    </source>
</evidence>
<reference evidence="1" key="1">
    <citation type="journal article" date="2015" name="Nature">
        <title>Complex archaea that bridge the gap between prokaryotes and eukaryotes.</title>
        <authorList>
            <person name="Spang A."/>
            <person name="Saw J.H."/>
            <person name="Jorgensen S.L."/>
            <person name="Zaremba-Niedzwiedzka K."/>
            <person name="Martijn J."/>
            <person name="Lind A.E."/>
            <person name="van Eijk R."/>
            <person name="Schleper C."/>
            <person name="Guy L."/>
            <person name="Ettema T.J."/>
        </authorList>
    </citation>
    <scope>NUCLEOTIDE SEQUENCE</scope>
</reference>
<accession>A0A0F9I8Y3</accession>
<protein>
    <submittedName>
        <fullName evidence="1">Uncharacterized protein</fullName>
    </submittedName>
</protein>
<comment type="caution">
    <text evidence="1">The sequence shown here is derived from an EMBL/GenBank/DDBJ whole genome shotgun (WGS) entry which is preliminary data.</text>
</comment>
<name>A0A0F9I8Y3_9ZZZZ</name>
<gene>
    <name evidence="1" type="ORF">LCGC14_1906470</name>
</gene>
<dbReference type="EMBL" id="LAZR01020056">
    <property type="protein sequence ID" value="KKL90260.1"/>
    <property type="molecule type" value="Genomic_DNA"/>
</dbReference>
<organism evidence="1">
    <name type="scientific">marine sediment metagenome</name>
    <dbReference type="NCBI Taxonomy" id="412755"/>
    <lineage>
        <taxon>unclassified sequences</taxon>
        <taxon>metagenomes</taxon>
        <taxon>ecological metagenomes</taxon>
    </lineage>
</organism>